<accession>W4LZE6</accession>
<dbReference type="HOGENOM" id="CLU_1060652_0_0_7"/>
<evidence type="ECO:0008006" key="3">
    <source>
        <dbReference type="Google" id="ProtNLM"/>
    </source>
</evidence>
<protein>
    <recommendedName>
        <fullName evidence="3">DUF5672 domain-containing protein</fullName>
    </recommendedName>
</protein>
<gene>
    <name evidence="1" type="ORF">ETSY2_33380</name>
</gene>
<sequence>MANSENRISMQKPTDIPYTYVIGTGWWCSPRPITWKPIQGDDCIRSREFHRLWYYAIDKYTCPEKICIVDSASPIRPEMADDPRLEWMSLNHNFHTYHSPYHEAFDHSGWVKSALLSAYYALMCEADYFIYVEQDCLVRGDGWVDAVVNQLDEHVAAGHPGWMFGDGRNGCPGNHDIQQSLFVIKQSHLWPFIQRLTPRPKGPSLMAEERFSTQLENYALLPFGYGRSRRDFSLQALHIYAQHWTQDELRAWCCVEAADNEKKGRSDLNKALRRATSGWISF</sequence>
<dbReference type="EMBL" id="AZHX01001429">
    <property type="protein sequence ID" value="ETX03464.1"/>
    <property type="molecule type" value="Genomic_DNA"/>
</dbReference>
<reference evidence="1 2" key="1">
    <citation type="journal article" date="2014" name="Nature">
        <title>An environmental bacterial taxon with a large and distinct metabolic repertoire.</title>
        <authorList>
            <person name="Wilson M.C."/>
            <person name="Mori T."/>
            <person name="Ruckert C."/>
            <person name="Uria A.R."/>
            <person name="Helf M.J."/>
            <person name="Takada K."/>
            <person name="Gernert C."/>
            <person name="Steffens U.A."/>
            <person name="Heycke N."/>
            <person name="Schmitt S."/>
            <person name="Rinke C."/>
            <person name="Helfrich E.J."/>
            <person name="Brachmann A.O."/>
            <person name="Gurgui C."/>
            <person name="Wakimoto T."/>
            <person name="Kracht M."/>
            <person name="Crusemann M."/>
            <person name="Hentschel U."/>
            <person name="Abe I."/>
            <person name="Matsunaga S."/>
            <person name="Kalinowski J."/>
            <person name="Takeyama H."/>
            <person name="Piel J."/>
        </authorList>
    </citation>
    <scope>NUCLEOTIDE SEQUENCE [LARGE SCALE GENOMIC DNA]</scope>
    <source>
        <strain evidence="2">TSY2</strain>
    </source>
</reference>
<keyword evidence="2" id="KW-1185">Reference proteome</keyword>
<proteinExistence type="predicted"/>
<evidence type="ECO:0000313" key="1">
    <source>
        <dbReference type="EMBL" id="ETX03464.1"/>
    </source>
</evidence>
<dbReference type="Proteomes" id="UP000019140">
    <property type="component" value="Unassembled WGS sequence"/>
</dbReference>
<dbReference type="AlphaFoldDB" id="W4LZE6"/>
<comment type="caution">
    <text evidence="1">The sequence shown here is derived from an EMBL/GenBank/DDBJ whole genome shotgun (WGS) entry which is preliminary data.</text>
</comment>
<name>W4LZE6_9BACT</name>
<evidence type="ECO:0000313" key="2">
    <source>
        <dbReference type="Proteomes" id="UP000019140"/>
    </source>
</evidence>
<organism evidence="1 2">
    <name type="scientific">Candidatus Entotheonella gemina</name>
    <dbReference type="NCBI Taxonomy" id="1429439"/>
    <lineage>
        <taxon>Bacteria</taxon>
        <taxon>Pseudomonadati</taxon>
        <taxon>Nitrospinota/Tectimicrobiota group</taxon>
        <taxon>Candidatus Tectimicrobiota</taxon>
        <taxon>Candidatus Entotheonellia</taxon>
        <taxon>Candidatus Entotheonellales</taxon>
        <taxon>Candidatus Entotheonellaceae</taxon>
        <taxon>Candidatus Entotheonella</taxon>
    </lineage>
</organism>